<accession>A0A0G3H001</accession>
<dbReference type="AlphaFoldDB" id="A0A0G3H001"/>
<keyword evidence="2" id="KW-1185">Reference proteome</keyword>
<reference evidence="2" key="2">
    <citation type="submission" date="2015-05" db="EMBL/GenBank/DDBJ databases">
        <title>Complete genome sequence of Corynebacterium mustelae DSM 45274, isolated from various tissues of a male ferret with lethal sepsis.</title>
        <authorList>
            <person name="Ruckert C."/>
            <person name="Albersmeier A."/>
            <person name="Winkler A."/>
            <person name="Tauch A."/>
        </authorList>
    </citation>
    <scope>NUCLEOTIDE SEQUENCE [LARGE SCALE GENOMIC DNA]</scope>
    <source>
        <strain evidence="2">DSM 45274</strain>
    </source>
</reference>
<dbReference type="RefSeq" id="WP_047261399.1">
    <property type="nucleotide sequence ID" value="NZ_CP011542.1"/>
</dbReference>
<evidence type="ECO:0000313" key="1">
    <source>
        <dbReference type="EMBL" id="AKK05123.1"/>
    </source>
</evidence>
<evidence type="ECO:0000313" key="2">
    <source>
        <dbReference type="Proteomes" id="UP000035199"/>
    </source>
</evidence>
<dbReference type="OrthoDB" id="4408415at2"/>
<dbReference type="STRING" id="571915.CMUST_03895"/>
<gene>
    <name evidence="1" type="ORF">CMUST_03895</name>
</gene>
<name>A0A0G3H001_9CORY</name>
<sequence>MYEPIPGLSTLKAFSPAPKSILKIAEPELVPFDIRHASSALITVALSCAFGLRPPSVLRPTLYSEQVRRHIAARLRQGEGMRGKDLCINSFHFHPQPNVESEPYSMFDVFGCVTVGEKNCAYMVKLRKSADTTFRMLSLRII</sequence>
<proteinExistence type="predicted"/>
<dbReference type="EMBL" id="CP011542">
    <property type="protein sequence ID" value="AKK05123.1"/>
    <property type="molecule type" value="Genomic_DNA"/>
</dbReference>
<dbReference type="Proteomes" id="UP000035199">
    <property type="component" value="Chromosome"/>
</dbReference>
<protein>
    <submittedName>
        <fullName evidence="1">Uncharacterized protein</fullName>
    </submittedName>
</protein>
<dbReference type="KEGG" id="cmv:CMUST_03895"/>
<dbReference type="PATRIC" id="fig|571915.4.peg.831"/>
<organism evidence="1 2">
    <name type="scientific">Corynebacterium mustelae</name>
    <dbReference type="NCBI Taxonomy" id="571915"/>
    <lineage>
        <taxon>Bacteria</taxon>
        <taxon>Bacillati</taxon>
        <taxon>Actinomycetota</taxon>
        <taxon>Actinomycetes</taxon>
        <taxon>Mycobacteriales</taxon>
        <taxon>Corynebacteriaceae</taxon>
        <taxon>Corynebacterium</taxon>
    </lineage>
</organism>
<reference evidence="1 2" key="1">
    <citation type="journal article" date="2015" name="Genome Announc.">
        <title>Complete Genome Sequence of the Type Strain Corynebacterium mustelae DSM 45274, Isolated from Various Tissues of a Male Ferret with Lethal Sepsis.</title>
        <authorList>
            <person name="Ruckert C."/>
            <person name="Eimer J."/>
            <person name="Winkler A."/>
            <person name="Tauch A."/>
        </authorList>
    </citation>
    <scope>NUCLEOTIDE SEQUENCE [LARGE SCALE GENOMIC DNA]</scope>
    <source>
        <strain evidence="1 2">DSM 45274</strain>
    </source>
</reference>